<feature type="chain" id="PRO_5014967064" evidence="1">
    <location>
        <begin position="26"/>
        <end position="82"/>
    </location>
</feature>
<organism evidence="2">
    <name type="scientific">Anopheles darlingi</name>
    <name type="common">Mosquito</name>
    <dbReference type="NCBI Taxonomy" id="43151"/>
    <lineage>
        <taxon>Eukaryota</taxon>
        <taxon>Metazoa</taxon>
        <taxon>Ecdysozoa</taxon>
        <taxon>Arthropoda</taxon>
        <taxon>Hexapoda</taxon>
        <taxon>Insecta</taxon>
        <taxon>Pterygota</taxon>
        <taxon>Neoptera</taxon>
        <taxon>Endopterygota</taxon>
        <taxon>Diptera</taxon>
        <taxon>Nematocera</taxon>
        <taxon>Culicoidea</taxon>
        <taxon>Culicidae</taxon>
        <taxon>Anophelinae</taxon>
        <taxon>Anopheles</taxon>
    </lineage>
</organism>
<accession>A0A2M4D2W5</accession>
<proteinExistence type="predicted"/>
<reference evidence="2" key="1">
    <citation type="submission" date="2018-01" db="EMBL/GenBank/DDBJ databases">
        <title>An insight into the sialome of Amazonian anophelines.</title>
        <authorList>
            <person name="Ribeiro J.M."/>
            <person name="Scarpassa V."/>
            <person name="Calvo E."/>
        </authorList>
    </citation>
    <scope>NUCLEOTIDE SEQUENCE</scope>
</reference>
<dbReference type="EMBL" id="GGFL01007746">
    <property type="protein sequence ID" value="MBW71924.1"/>
    <property type="molecule type" value="Transcribed_RNA"/>
</dbReference>
<dbReference type="AlphaFoldDB" id="A0A2M4D2W5"/>
<keyword evidence="1" id="KW-0732">Signal</keyword>
<evidence type="ECO:0000256" key="1">
    <source>
        <dbReference type="SAM" id="SignalP"/>
    </source>
</evidence>
<sequence length="82" mass="9158">MPSLIGCPRLTKMLLLLLDAVVLSATHHRRKGILWGARARTHTHTHTLRLVTVTRKGNPDIPFSRATPLLLCRCVRASVPPF</sequence>
<evidence type="ECO:0000313" key="2">
    <source>
        <dbReference type="EMBL" id="MBW71924.1"/>
    </source>
</evidence>
<feature type="signal peptide" evidence="1">
    <location>
        <begin position="1"/>
        <end position="25"/>
    </location>
</feature>
<name>A0A2M4D2W5_ANODA</name>
<protein>
    <submittedName>
        <fullName evidence="2">Putative secreted protein</fullName>
    </submittedName>
</protein>